<feature type="transmembrane region" description="Helical" evidence="6">
    <location>
        <begin position="91"/>
        <end position="112"/>
    </location>
</feature>
<feature type="transmembrane region" description="Helical" evidence="6">
    <location>
        <begin position="181"/>
        <end position="201"/>
    </location>
</feature>
<comment type="subcellular location">
    <subcellularLocation>
        <location evidence="1">Membrane</location>
        <topology evidence="1">Multi-pass membrane protein</topology>
    </subcellularLocation>
</comment>
<evidence type="ECO:0000259" key="7">
    <source>
        <dbReference type="PROSITE" id="PS50801"/>
    </source>
</evidence>
<feature type="transmembrane region" description="Helical" evidence="6">
    <location>
        <begin position="387"/>
        <end position="404"/>
    </location>
</feature>
<dbReference type="GO" id="GO:0055085">
    <property type="term" value="P:transmembrane transport"/>
    <property type="evidence" value="ECO:0007669"/>
    <property type="project" value="InterPro"/>
</dbReference>
<dbReference type="PROSITE" id="PS50801">
    <property type="entry name" value="STAS"/>
    <property type="match status" value="1"/>
</dbReference>
<evidence type="ECO:0000256" key="3">
    <source>
        <dbReference type="ARBA" id="ARBA00022989"/>
    </source>
</evidence>
<name>A0A068RTQ1_9FUNG</name>
<protein>
    <submittedName>
        <fullName evidence="8">Sulfate anion transporter</fullName>
    </submittedName>
</protein>
<reference evidence="8" key="1">
    <citation type="submission" date="2013-08" db="EMBL/GenBank/DDBJ databases">
        <title>Gene expansion shapes genome architecture in the human pathogen Lichtheimia corymbifera: an evolutionary genomics analysis in the ancient terrestrial Mucorales (Mucoromycotina).</title>
        <authorList>
            <person name="Schwartze V.U."/>
            <person name="Winter S."/>
            <person name="Shelest E."/>
            <person name="Marcet-Houben M."/>
            <person name="Horn F."/>
            <person name="Wehner S."/>
            <person name="Hoffmann K."/>
            <person name="Riege K."/>
            <person name="Sammeth M."/>
            <person name="Nowrousian M."/>
            <person name="Valiante V."/>
            <person name="Linde J."/>
            <person name="Jacobsen I.D."/>
            <person name="Marz M."/>
            <person name="Brakhage A.A."/>
            <person name="Gabaldon T."/>
            <person name="Bocker S."/>
            <person name="Voigt K."/>
        </authorList>
    </citation>
    <scope>NUCLEOTIDE SEQUENCE [LARGE SCALE GENOMIC DNA]</scope>
    <source>
        <strain evidence="8">FSU 9682</strain>
    </source>
</reference>
<keyword evidence="4 6" id="KW-0472">Membrane</keyword>
<feature type="transmembrane region" description="Helical" evidence="6">
    <location>
        <begin position="447"/>
        <end position="466"/>
    </location>
</feature>
<organism evidence="8 9">
    <name type="scientific">Lichtheimia corymbifera JMRC:FSU:9682</name>
    <dbReference type="NCBI Taxonomy" id="1263082"/>
    <lineage>
        <taxon>Eukaryota</taxon>
        <taxon>Fungi</taxon>
        <taxon>Fungi incertae sedis</taxon>
        <taxon>Mucoromycota</taxon>
        <taxon>Mucoromycotina</taxon>
        <taxon>Mucoromycetes</taxon>
        <taxon>Mucorales</taxon>
        <taxon>Lichtheimiaceae</taxon>
        <taxon>Lichtheimia</taxon>
    </lineage>
</organism>
<dbReference type="SUPFAM" id="SSF52091">
    <property type="entry name" value="SpoIIaa-like"/>
    <property type="match status" value="1"/>
</dbReference>
<dbReference type="InterPro" id="IPR001902">
    <property type="entry name" value="SLC26A/SulP_fam"/>
</dbReference>
<proteinExistence type="predicted"/>
<sequence length="681" mass="75347">MKPSERGLSTYSNDGSTRSFHLDDSDDEQTLPPNASETRVLLSGDEHIPRYLTASPLPSAQPYDDAPKDFWGLLKRRSKYYLPILQWLPHYTFNLFLGDFMSAMTLSCLLIPQGLSYATALCKLEAIHGLMGIAFPAMTYAVFGMSRQMSVGPEAPLALLVGSSIAMQQHLHSNGDPIDPLAWASLMTLFVGLFTLLLGIFRLGFLDSLMSRALLRGFITGVALVVMVQQSIILLGLVDKSTDWGINEASSSIDRIVFLVQNIQHSHLLTSGVSVVSVSILLVMRVIKAKAPNKRWLQLFPEALIVVIVSVMLTDYFDWENQGLDILGATEAKGIPIPSIPAFPQNKHMKDLLVTSAMIAVIGFVESVAIAKTYSNKYNYSVSPNRELVALGAANIASGLFQGIPAFGSISRSKINDRAGGRTQMAGLIAGVIALLAILFLLPCFYYLPKAVLSAIIFVAVLSLLAELPEDLHFIFQIGAWKDLALLSLTFIATMIVSLEFGTLIAVTLSLLLTIKETSYPRISIMGRVKGTTNKFKPIHEDPNEIEHLADVLIIRIDEPLFFVNTGQLKDRLRRLELFGDMSIHPSESRRLGDSSYIIFDVGSMPYVDASAVQIMLEIVEAYHARQVAVYFVKLRDRPMKLFEKAGILKLVGRDHLYRKVSEAIETIEKDKMQREPVLIQ</sequence>
<feature type="compositionally biased region" description="Polar residues" evidence="5">
    <location>
        <begin position="7"/>
        <end position="19"/>
    </location>
</feature>
<feature type="transmembrane region" description="Helical" evidence="6">
    <location>
        <begin position="268"/>
        <end position="287"/>
    </location>
</feature>
<evidence type="ECO:0000256" key="2">
    <source>
        <dbReference type="ARBA" id="ARBA00022692"/>
    </source>
</evidence>
<feature type="transmembrane region" description="Helical" evidence="6">
    <location>
        <begin position="424"/>
        <end position="442"/>
    </location>
</feature>
<feature type="transmembrane region" description="Helical" evidence="6">
    <location>
        <begin position="486"/>
        <end position="513"/>
    </location>
</feature>
<dbReference type="Pfam" id="PF01740">
    <property type="entry name" value="STAS"/>
    <property type="match status" value="1"/>
</dbReference>
<dbReference type="InterPro" id="IPR036513">
    <property type="entry name" value="STAS_dom_sf"/>
</dbReference>
<dbReference type="Pfam" id="PF00916">
    <property type="entry name" value="Sulfate_transp"/>
    <property type="match status" value="1"/>
</dbReference>
<accession>A0A068RTQ1</accession>
<evidence type="ECO:0000256" key="1">
    <source>
        <dbReference type="ARBA" id="ARBA00004141"/>
    </source>
</evidence>
<dbReference type="Proteomes" id="UP000027586">
    <property type="component" value="Unassembled WGS sequence"/>
</dbReference>
<evidence type="ECO:0000256" key="4">
    <source>
        <dbReference type="ARBA" id="ARBA00023136"/>
    </source>
</evidence>
<feature type="transmembrane region" description="Helical" evidence="6">
    <location>
        <begin position="299"/>
        <end position="317"/>
    </location>
</feature>
<dbReference type="InterPro" id="IPR002645">
    <property type="entry name" value="STAS_dom"/>
</dbReference>
<evidence type="ECO:0000313" key="8">
    <source>
        <dbReference type="EMBL" id="CDH53075.1"/>
    </source>
</evidence>
<dbReference type="Gene3D" id="3.30.750.24">
    <property type="entry name" value="STAS domain"/>
    <property type="match status" value="1"/>
</dbReference>
<comment type="caution">
    <text evidence="8">The sequence shown here is derived from an EMBL/GenBank/DDBJ whole genome shotgun (WGS) entry which is preliminary data.</text>
</comment>
<dbReference type="InterPro" id="IPR011547">
    <property type="entry name" value="SLC26A/SulP_dom"/>
</dbReference>
<gene>
    <name evidence="8" type="ORF">LCOR_04478.1</name>
</gene>
<evidence type="ECO:0000313" key="9">
    <source>
        <dbReference type="Proteomes" id="UP000027586"/>
    </source>
</evidence>
<feature type="domain" description="STAS" evidence="7">
    <location>
        <begin position="542"/>
        <end position="668"/>
    </location>
</feature>
<dbReference type="GO" id="GO:0016020">
    <property type="term" value="C:membrane"/>
    <property type="evidence" value="ECO:0007669"/>
    <property type="project" value="UniProtKB-SubCell"/>
</dbReference>
<keyword evidence="9" id="KW-1185">Reference proteome</keyword>
<dbReference type="PANTHER" id="PTHR11814">
    <property type="entry name" value="SULFATE TRANSPORTER"/>
    <property type="match status" value="1"/>
</dbReference>
<feature type="transmembrane region" description="Helical" evidence="6">
    <location>
        <begin position="352"/>
        <end position="375"/>
    </location>
</feature>
<feature type="transmembrane region" description="Helical" evidence="6">
    <location>
        <begin position="124"/>
        <end position="143"/>
    </location>
</feature>
<dbReference type="CDD" id="cd07042">
    <property type="entry name" value="STAS_SulP_like_sulfate_transporter"/>
    <property type="match status" value="1"/>
</dbReference>
<dbReference type="OrthoDB" id="427213at2759"/>
<feature type="region of interest" description="Disordered" evidence="5">
    <location>
        <begin position="1"/>
        <end position="38"/>
    </location>
</feature>
<keyword evidence="2 6" id="KW-0812">Transmembrane</keyword>
<dbReference type="VEuPathDB" id="FungiDB:LCOR_04478.1"/>
<dbReference type="AlphaFoldDB" id="A0A068RTQ1"/>
<evidence type="ECO:0000256" key="5">
    <source>
        <dbReference type="SAM" id="MobiDB-lite"/>
    </source>
</evidence>
<dbReference type="EMBL" id="CBTN010000016">
    <property type="protein sequence ID" value="CDH53075.1"/>
    <property type="molecule type" value="Genomic_DNA"/>
</dbReference>
<feature type="transmembrane region" description="Helical" evidence="6">
    <location>
        <begin position="213"/>
        <end position="238"/>
    </location>
</feature>
<dbReference type="STRING" id="1263082.A0A068RTQ1"/>
<evidence type="ECO:0000256" key="6">
    <source>
        <dbReference type="SAM" id="Phobius"/>
    </source>
</evidence>
<keyword evidence="3 6" id="KW-1133">Transmembrane helix</keyword>